<feature type="chain" id="PRO_5004313792" evidence="2">
    <location>
        <begin position="18"/>
        <end position="219"/>
    </location>
</feature>
<dbReference type="RefSeq" id="NP_584544.1">
    <property type="nucleotide sequence ID" value="NM_001040733.1"/>
</dbReference>
<keyword evidence="4" id="KW-1185">Reference proteome</keyword>
<sequence length="219" mass="25280">MKTQLLALAWFIINVRAKIQKGSAIWPFSTDNNHENSENPSDPNKGKGPILESIMREVKTDVRKLEEDVDEMEDAEEKENKEREEKKQRAAINAKSHADKAQKELEDFEEEEKKKKRMLRKLRKIRAGVRKHTGDIKKIVESTDHNNTGEDVDIITDKGSDDGTGDSNSNESSSPKKKKRKLFRFSNRKKSKKRNKKKKEKKPVSALLDLGRKRRKDDG</sequence>
<feature type="signal peptide" evidence="2">
    <location>
        <begin position="1"/>
        <end position="17"/>
    </location>
</feature>
<feature type="compositionally biased region" description="Basic and acidic residues" evidence="1">
    <location>
        <begin position="54"/>
        <end position="66"/>
    </location>
</feature>
<protein>
    <submittedName>
        <fullName evidence="3">Uncharacterized protein</fullName>
    </submittedName>
</protein>
<dbReference type="KEGG" id="ecu:ECU02_0170"/>
<dbReference type="SMR" id="Q8SWG6"/>
<keyword evidence="2" id="KW-0732">Signal</keyword>
<reference evidence="3 4" key="2">
    <citation type="journal article" date="2009" name="BMC Genomics">
        <title>Identification of transcriptional signals in Encephalitozoon cuniculi widespread among Microsporidia phylum: support for accurate structural genome annotation.</title>
        <authorList>
            <person name="Peyretaillade E."/>
            <person name="Goncalves O."/>
            <person name="Terrat S."/>
            <person name="Dugat-Bony E."/>
            <person name="Wincker P."/>
            <person name="Cornman R.S."/>
            <person name="Evans J.D."/>
            <person name="Delbac F."/>
            <person name="Peyret P."/>
        </authorList>
    </citation>
    <scope>NUCLEOTIDE SEQUENCE [LARGE SCALE GENOMIC DNA]</scope>
    <source>
        <strain evidence="3 4">GB-M1</strain>
    </source>
</reference>
<organism evidence="3 4">
    <name type="scientific">Encephalitozoon cuniculi (strain GB-M1)</name>
    <name type="common">Microsporidian parasite</name>
    <dbReference type="NCBI Taxonomy" id="284813"/>
    <lineage>
        <taxon>Eukaryota</taxon>
        <taxon>Fungi</taxon>
        <taxon>Fungi incertae sedis</taxon>
        <taxon>Microsporidia</taxon>
        <taxon>Unikaryonidae</taxon>
        <taxon>Encephalitozoon</taxon>
    </lineage>
</organism>
<evidence type="ECO:0000256" key="2">
    <source>
        <dbReference type="SAM" id="SignalP"/>
    </source>
</evidence>
<gene>
    <name evidence="3" type="ordered locus">ECU02_0170</name>
</gene>
<feature type="compositionally biased region" description="Basic residues" evidence="1">
    <location>
        <begin position="175"/>
        <end position="201"/>
    </location>
</feature>
<dbReference type="VEuPathDB" id="MicrosporidiaDB:ECU02_0170"/>
<feature type="compositionally biased region" description="Basic and acidic residues" evidence="1">
    <location>
        <begin position="132"/>
        <end position="148"/>
    </location>
</feature>
<dbReference type="GeneID" id="858534"/>
<name>Q8SWG6_ENCCU</name>
<dbReference type="AlphaFoldDB" id="Q8SWG6"/>
<dbReference type="EMBL" id="AL590442">
    <property type="protein sequence ID" value="CAD25048.1"/>
    <property type="molecule type" value="Genomic_DNA"/>
</dbReference>
<feature type="compositionally biased region" description="Basic residues" evidence="1">
    <location>
        <begin position="114"/>
        <end position="131"/>
    </location>
</feature>
<dbReference type="Proteomes" id="UP000000819">
    <property type="component" value="Chromosome II"/>
</dbReference>
<feature type="region of interest" description="Disordered" evidence="1">
    <location>
        <begin position="30"/>
        <end position="219"/>
    </location>
</feature>
<dbReference type="HOGENOM" id="CLU_1261498_0_0_1"/>
<feature type="compositionally biased region" description="Basic and acidic residues" evidence="1">
    <location>
        <begin position="78"/>
        <end position="88"/>
    </location>
</feature>
<evidence type="ECO:0000313" key="4">
    <source>
        <dbReference type="Proteomes" id="UP000000819"/>
    </source>
</evidence>
<reference evidence="3 4" key="1">
    <citation type="journal article" date="2001" name="Nature">
        <title>Genome sequence and gene compaction of the eukaryote parasite Encephalitozoon cuniculi.</title>
        <authorList>
            <person name="Katinka M.D."/>
            <person name="Duprat S."/>
            <person name="Cornillot E."/>
            <person name="Metenier G."/>
            <person name="Thomarat F."/>
            <person name="Prensier G."/>
            <person name="Barbe V."/>
            <person name="Peyretaillade E."/>
            <person name="Brottier P."/>
            <person name="Wincker P."/>
            <person name="Delbac F."/>
            <person name="El Alaoui H."/>
            <person name="Peyret P."/>
            <person name="Saurin W."/>
            <person name="Gouy M."/>
            <person name="Weissenbach J."/>
            <person name="Vivares C.P."/>
        </authorList>
    </citation>
    <scope>NUCLEOTIDE SEQUENCE [LARGE SCALE GENOMIC DNA]</scope>
    <source>
        <strain evidence="3 4">GB-M1</strain>
    </source>
</reference>
<evidence type="ECO:0000313" key="3">
    <source>
        <dbReference type="EMBL" id="CAD25048.1"/>
    </source>
</evidence>
<proteinExistence type="predicted"/>
<dbReference type="InParanoid" id="Q8SWG6"/>
<accession>Q8SWG6</accession>
<evidence type="ECO:0000256" key="1">
    <source>
        <dbReference type="SAM" id="MobiDB-lite"/>
    </source>
</evidence>
<feature type="compositionally biased region" description="Acidic residues" evidence="1">
    <location>
        <begin position="67"/>
        <end position="77"/>
    </location>
</feature>
<feature type="compositionally biased region" description="Basic and acidic residues" evidence="1">
    <location>
        <begin position="96"/>
        <end position="105"/>
    </location>
</feature>